<dbReference type="EMBL" id="LEKV01005224">
    <property type="protein sequence ID" value="KVH89374.1"/>
    <property type="molecule type" value="Genomic_DNA"/>
</dbReference>
<evidence type="ECO:0000256" key="6">
    <source>
        <dbReference type="ARBA" id="ARBA00022840"/>
    </source>
</evidence>
<dbReference type="Gramene" id="KVH89374">
    <property type="protein sequence ID" value="KVH89374"/>
    <property type="gene ID" value="Ccrd_008636"/>
</dbReference>
<evidence type="ECO:0000256" key="7">
    <source>
        <dbReference type="ARBA" id="ARBA00047899"/>
    </source>
</evidence>
<organism evidence="10 11">
    <name type="scientific">Cynara cardunculus var. scolymus</name>
    <name type="common">Globe artichoke</name>
    <name type="synonym">Cynara scolymus</name>
    <dbReference type="NCBI Taxonomy" id="59895"/>
    <lineage>
        <taxon>Eukaryota</taxon>
        <taxon>Viridiplantae</taxon>
        <taxon>Streptophyta</taxon>
        <taxon>Embryophyta</taxon>
        <taxon>Tracheophyta</taxon>
        <taxon>Spermatophyta</taxon>
        <taxon>Magnoliopsida</taxon>
        <taxon>eudicotyledons</taxon>
        <taxon>Gunneridae</taxon>
        <taxon>Pentapetalae</taxon>
        <taxon>asterids</taxon>
        <taxon>campanulids</taxon>
        <taxon>Asterales</taxon>
        <taxon>Asteraceae</taxon>
        <taxon>Carduoideae</taxon>
        <taxon>Cardueae</taxon>
        <taxon>Carduinae</taxon>
        <taxon>Cynara</taxon>
    </lineage>
</organism>
<dbReference type="OMA" id="CESNHSI"/>
<accession>A0A103XEP7</accession>
<protein>
    <recommendedName>
        <fullName evidence="1">non-specific serine/threonine protein kinase</fullName>
        <ecNumber evidence="1">2.7.11.1</ecNumber>
    </recommendedName>
</protein>
<dbReference type="STRING" id="59895.A0A103XEP7"/>
<comment type="catalytic activity">
    <reaction evidence="7">
        <text>L-threonyl-[protein] + ATP = O-phospho-L-threonyl-[protein] + ADP + H(+)</text>
        <dbReference type="Rhea" id="RHEA:46608"/>
        <dbReference type="Rhea" id="RHEA-COMP:11060"/>
        <dbReference type="Rhea" id="RHEA-COMP:11605"/>
        <dbReference type="ChEBI" id="CHEBI:15378"/>
        <dbReference type="ChEBI" id="CHEBI:30013"/>
        <dbReference type="ChEBI" id="CHEBI:30616"/>
        <dbReference type="ChEBI" id="CHEBI:61977"/>
        <dbReference type="ChEBI" id="CHEBI:456216"/>
        <dbReference type="EC" id="2.7.11.1"/>
    </reaction>
</comment>
<dbReference type="AlphaFoldDB" id="A0A103XEP7"/>
<dbReference type="PROSITE" id="PS50011">
    <property type="entry name" value="PROTEIN_KINASE_DOM"/>
    <property type="match status" value="1"/>
</dbReference>
<dbReference type="InterPro" id="IPR052451">
    <property type="entry name" value="Ser/Thr_kinase-like"/>
</dbReference>
<dbReference type="GO" id="GO:0004674">
    <property type="term" value="F:protein serine/threonine kinase activity"/>
    <property type="evidence" value="ECO:0007669"/>
    <property type="project" value="UniProtKB-KW"/>
</dbReference>
<dbReference type="PROSITE" id="PS00108">
    <property type="entry name" value="PROTEIN_KINASE_ST"/>
    <property type="match status" value="1"/>
</dbReference>
<evidence type="ECO:0000313" key="11">
    <source>
        <dbReference type="Proteomes" id="UP000243975"/>
    </source>
</evidence>
<evidence type="ECO:0000256" key="3">
    <source>
        <dbReference type="ARBA" id="ARBA00022679"/>
    </source>
</evidence>
<dbReference type="Gene3D" id="1.10.510.10">
    <property type="entry name" value="Transferase(Phosphotransferase) domain 1"/>
    <property type="match status" value="1"/>
</dbReference>
<feature type="domain" description="Protein kinase" evidence="9">
    <location>
        <begin position="1"/>
        <end position="148"/>
    </location>
</feature>
<keyword evidence="5 10" id="KW-0418">Kinase</keyword>
<comment type="catalytic activity">
    <reaction evidence="8">
        <text>L-seryl-[protein] + ATP = O-phospho-L-seryl-[protein] + ADP + H(+)</text>
        <dbReference type="Rhea" id="RHEA:17989"/>
        <dbReference type="Rhea" id="RHEA-COMP:9863"/>
        <dbReference type="Rhea" id="RHEA-COMP:11604"/>
        <dbReference type="ChEBI" id="CHEBI:15378"/>
        <dbReference type="ChEBI" id="CHEBI:29999"/>
        <dbReference type="ChEBI" id="CHEBI:30616"/>
        <dbReference type="ChEBI" id="CHEBI:83421"/>
        <dbReference type="ChEBI" id="CHEBI:456216"/>
        <dbReference type="EC" id="2.7.11.1"/>
    </reaction>
</comment>
<dbReference type="GO" id="GO:0005524">
    <property type="term" value="F:ATP binding"/>
    <property type="evidence" value="ECO:0007669"/>
    <property type="project" value="UniProtKB-KW"/>
</dbReference>
<comment type="caution">
    <text evidence="10">The sequence shown here is derived from an EMBL/GenBank/DDBJ whole genome shotgun (WGS) entry which is preliminary data.</text>
</comment>
<reference evidence="10 11" key="1">
    <citation type="journal article" date="2016" name="Sci. Rep.">
        <title>The genome sequence of the outbreeding globe artichoke constructed de novo incorporating a phase-aware low-pass sequencing strategy of F1 progeny.</title>
        <authorList>
            <person name="Scaglione D."/>
            <person name="Reyes-Chin-Wo S."/>
            <person name="Acquadro A."/>
            <person name="Froenicke L."/>
            <person name="Portis E."/>
            <person name="Beitel C."/>
            <person name="Tirone M."/>
            <person name="Mauro R."/>
            <person name="Lo Monaco A."/>
            <person name="Mauromicale G."/>
            <person name="Faccioli P."/>
            <person name="Cattivelli L."/>
            <person name="Rieseberg L."/>
            <person name="Michelmore R."/>
            <person name="Lanteri S."/>
        </authorList>
    </citation>
    <scope>NUCLEOTIDE SEQUENCE [LARGE SCALE GENOMIC DNA]</scope>
    <source>
        <strain evidence="10">2C</strain>
    </source>
</reference>
<dbReference type="FunFam" id="1.10.510.10:FF:001023">
    <property type="entry name" value="Os07g0541700 protein"/>
    <property type="match status" value="1"/>
</dbReference>
<dbReference type="InterPro" id="IPR000719">
    <property type="entry name" value="Prot_kinase_dom"/>
</dbReference>
<dbReference type="InterPro" id="IPR008271">
    <property type="entry name" value="Ser/Thr_kinase_AS"/>
</dbReference>
<dbReference type="InterPro" id="IPR011009">
    <property type="entry name" value="Kinase-like_dom_sf"/>
</dbReference>
<evidence type="ECO:0000256" key="8">
    <source>
        <dbReference type="ARBA" id="ARBA00048679"/>
    </source>
</evidence>
<keyword evidence="3" id="KW-0808">Transferase</keyword>
<name>A0A103XEP7_CYNCS</name>
<evidence type="ECO:0000259" key="9">
    <source>
        <dbReference type="PROSITE" id="PS50011"/>
    </source>
</evidence>
<sequence length="148" mass="16989">MEYMSNGCREQWLYSHNNHLSLPQRLQIVIDVALALEYLHHGQPLPIIHCDLKPSNVLLDRYMNARVCDFGISNFFGDEEFMLTATLGTTRYTAPGCDVYSFGILLLETFTRTKPTEEMFCGEMSLRRWVLEAAHHSIFGIVDVKSID</sequence>
<proteinExistence type="predicted"/>
<gene>
    <name evidence="10" type="ORF">Ccrd_008636</name>
</gene>
<keyword evidence="4" id="KW-0547">Nucleotide-binding</keyword>
<dbReference type="SMART" id="SM00220">
    <property type="entry name" value="S_TKc"/>
    <property type="match status" value="1"/>
</dbReference>
<dbReference type="PANTHER" id="PTHR48008">
    <property type="entry name" value="LEUCINE-RICH REPEAT RECEPTOR-LIKE PROTEIN KINASE IMK3-RELATED"/>
    <property type="match status" value="1"/>
</dbReference>
<evidence type="ECO:0000256" key="4">
    <source>
        <dbReference type="ARBA" id="ARBA00022741"/>
    </source>
</evidence>
<evidence type="ECO:0000256" key="1">
    <source>
        <dbReference type="ARBA" id="ARBA00012513"/>
    </source>
</evidence>
<evidence type="ECO:0000313" key="10">
    <source>
        <dbReference type="EMBL" id="KVH89374.1"/>
    </source>
</evidence>
<dbReference type="EC" id="2.7.11.1" evidence="1"/>
<keyword evidence="6" id="KW-0067">ATP-binding</keyword>
<dbReference type="Proteomes" id="UP000243975">
    <property type="component" value="Unassembled WGS sequence"/>
</dbReference>
<keyword evidence="11" id="KW-1185">Reference proteome</keyword>
<dbReference type="SUPFAM" id="SSF56112">
    <property type="entry name" value="Protein kinase-like (PK-like)"/>
    <property type="match status" value="1"/>
</dbReference>
<keyword evidence="2" id="KW-0723">Serine/threonine-protein kinase</keyword>
<dbReference type="Pfam" id="PF00069">
    <property type="entry name" value="Pkinase"/>
    <property type="match status" value="1"/>
</dbReference>
<evidence type="ECO:0000256" key="2">
    <source>
        <dbReference type="ARBA" id="ARBA00022527"/>
    </source>
</evidence>
<dbReference type="PANTHER" id="PTHR48008:SF14">
    <property type="entry name" value="PROTEIN KINASE DOMAIN-CONTAINING PROTEIN"/>
    <property type="match status" value="1"/>
</dbReference>
<evidence type="ECO:0000256" key="5">
    <source>
        <dbReference type="ARBA" id="ARBA00022777"/>
    </source>
</evidence>